<dbReference type="AlphaFoldDB" id="A0A370N1P3"/>
<gene>
    <name evidence="1" type="ORF">DLM46_28000</name>
</gene>
<evidence type="ECO:0000313" key="2">
    <source>
        <dbReference type="Proteomes" id="UP000254875"/>
    </source>
</evidence>
<reference evidence="2" key="1">
    <citation type="submission" date="2018-05" db="EMBL/GenBank/DDBJ databases">
        <authorList>
            <person name="Feng T."/>
        </authorList>
    </citation>
    <scope>NUCLEOTIDE SEQUENCE [LARGE SCALE GENOMIC DNA]</scope>
    <source>
        <strain evidence="2">S27</strain>
    </source>
</reference>
<sequence>MSGTINRPTARRGGRLPASLVDSQLEHLESMVQYLTRGDADSALDRLDHEYWERRIRALQETHDLIASQQRRVSKLLDRLQR</sequence>
<organism evidence="1 2">
    <name type="scientific">Paraburkholderia lacunae</name>
    <dbReference type="NCBI Taxonomy" id="2211104"/>
    <lineage>
        <taxon>Bacteria</taxon>
        <taxon>Pseudomonadati</taxon>
        <taxon>Pseudomonadota</taxon>
        <taxon>Betaproteobacteria</taxon>
        <taxon>Burkholderiales</taxon>
        <taxon>Burkholderiaceae</taxon>
        <taxon>Paraburkholderia</taxon>
    </lineage>
</organism>
<dbReference type="RefSeq" id="WP_115105741.1">
    <property type="nucleotide sequence ID" value="NZ_QHKS01000022.1"/>
</dbReference>
<accession>A0A370N1P3</accession>
<keyword evidence="2" id="KW-1185">Reference proteome</keyword>
<name>A0A370N1P3_9BURK</name>
<proteinExistence type="predicted"/>
<dbReference type="Proteomes" id="UP000254875">
    <property type="component" value="Unassembled WGS sequence"/>
</dbReference>
<dbReference type="OrthoDB" id="9009585at2"/>
<dbReference type="EMBL" id="QHKS01000022">
    <property type="protein sequence ID" value="RDJ99522.1"/>
    <property type="molecule type" value="Genomic_DNA"/>
</dbReference>
<protein>
    <submittedName>
        <fullName evidence="1">Uncharacterized protein</fullName>
    </submittedName>
</protein>
<evidence type="ECO:0000313" key="1">
    <source>
        <dbReference type="EMBL" id="RDJ99522.1"/>
    </source>
</evidence>
<comment type="caution">
    <text evidence="1">The sequence shown here is derived from an EMBL/GenBank/DDBJ whole genome shotgun (WGS) entry which is preliminary data.</text>
</comment>